<evidence type="ECO:0000313" key="2">
    <source>
        <dbReference type="Proteomes" id="UP000199371"/>
    </source>
</evidence>
<keyword evidence="2" id="KW-1185">Reference proteome</keyword>
<proteinExistence type="predicted"/>
<sequence length="58" mass="6580">MKRIFAKVRVKQVSRQGSLENTLTQFLILSGNLYSHHLSGVSIQWMDMFAAITCIGRP</sequence>
<dbReference type="AlphaFoldDB" id="A0A1H6NFX0"/>
<dbReference type="Proteomes" id="UP000199371">
    <property type="component" value="Unassembled WGS sequence"/>
</dbReference>
<accession>A0A1H6NFX0</accession>
<protein>
    <submittedName>
        <fullName evidence="1">Uncharacterized protein</fullName>
    </submittedName>
</protein>
<gene>
    <name evidence="1" type="ORF">SAMN05660691_04172</name>
</gene>
<evidence type="ECO:0000313" key="1">
    <source>
        <dbReference type="EMBL" id="SEI14158.1"/>
    </source>
</evidence>
<reference evidence="2" key="1">
    <citation type="submission" date="2016-10" db="EMBL/GenBank/DDBJ databases">
        <authorList>
            <person name="Varghese N."/>
            <person name="Submissions S."/>
        </authorList>
    </citation>
    <scope>NUCLEOTIDE SEQUENCE [LARGE SCALE GENOMIC DNA]</scope>
    <source>
        <strain evidence="2">DSM 17616</strain>
    </source>
</reference>
<name>A0A1H6NFX0_9GAMM</name>
<dbReference type="EMBL" id="FNXF01000037">
    <property type="protein sequence ID" value="SEI14158.1"/>
    <property type="molecule type" value="Genomic_DNA"/>
</dbReference>
<organism evidence="1 2">
    <name type="scientific">Rheinheimera pacifica</name>
    <dbReference type="NCBI Taxonomy" id="173990"/>
    <lineage>
        <taxon>Bacteria</taxon>
        <taxon>Pseudomonadati</taxon>
        <taxon>Pseudomonadota</taxon>
        <taxon>Gammaproteobacteria</taxon>
        <taxon>Chromatiales</taxon>
        <taxon>Chromatiaceae</taxon>
        <taxon>Rheinheimera</taxon>
    </lineage>
</organism>